<dbReference type="SUPFAM" id="SSF101756">
    <property type="entry name" value="Hypothetical protein YgiW"/>
    <property type="match status" value="1"/>
</dbReference>
<dbReference type="RefSeq" id="WP_047975800.1">
    <property type="nucleotide sequence ID" value="NZ_JWIZ01000002.1"/>
</dbReference>
<protein>
    <submittedName>
        <fullName evidence="3">Uncharacterized protein</fullName>
    </submittedName>
</protein>
<dbReference type="InterPro" id="IPR005220">
    <property type="entry name" value="CarO-like"/>
</dbReference>
<keyword evidence="1 2" id="KW-0732">Signal</keyword>
<sequence length="123" mass="13543">MKKVFTLVSLFALSSFANAGFNGNQAAGGGFSQDGKTLPSAITTVAQALKAQDDAPVQLTGYITRQIDNDEFMFKDSSGEIKIDVEDEAWQGQNITPKNKITIYGKVDKDWHNSVDVYRIQKH</sequence>
<evidence type="ECO:0000256" key="1">
    <source>
        <dbReference type="ARBA" id="ARBA00022729"/>
    </source>
</evidence>
<feature type="chain" id="PRO_5005262801" evidence="2">
    <location>
        <begin position="20"/>
        <end position="123"/>
    </location>
</feature>
<name>A0A0J5P7X0_9PAST</name>
<dbReference type="Proteomes" id="UP000036270">
    <property type="component" value="Unassembled WGS sequence"/>
</dbReference>
<dbReference type="InterPro" id="IPR036700">
    <property type="entry name" value="BOBF_sf"/>
</dbReference>
<dbReference type="PATRIC" id="fig|67855.3.peg.492"/>
<dbReference type="NCBIfam" id="NF033674">
    <property type="entry name" value="stress_OB_fold"/>
    <property type="match status" value="1"/>
</dbReference>
<evidence type="ECO:0000313" key="3">
    <source>
        <dbReference type="EMBL" id="KMK52493.1"/>
    </source>
</evidence>
<evidence type="ECO:0000256" key="2">
    <source>
        <dbReference type="SAM" id="SignalP"/>
    </source>
</evidence>
<dbReference type="AlphaFoldDB" id="A0A0J5P7X0"/>
<accession>A0A0J5P7X0</accession>
<evidence type="ECO:0000313" key="4">
    <source>
        <dbReference type="Proteomes" id="UP000036270"/>
    </source>
</evidence>
<dbReference type="Pfam" id="PF04076">
    <property type="entry name" value="BOF"/>
    <property type="match status" value="1"/>
</dbReference>
<dbReference type="PANTHER" id="PTHR36571:SF1">
    <property type="entry name" value="PROTEIN YGIW"/>
    <property type="match status" value="1"/>
</dbReference>
<dbReference type="STRING" id="67855.RO21_00270"/>
<proteinExistence type="predicted"/>
<feature type="signal peptide" evidence="2">
    <location>
        <begin position="1"/>
        <end position="19"/>
    </location>
</feature>
<dbReference type="EMBL" id="JWIZ01000002">
    <property type="protein sequence ID" value="KMK52493.1"/>
    <property type="molecule type" value="Genomic_DNA"/>
</dbReference>
<organism evidence="3 4">
    <name type="scientific">Muribacter muris</name>
    <dbReference type="NCBI Taxonomy" id="67855"/>
    <lineage>
        <taxon>Bacteria</taxon>
        <taxon>Pseudomonadati</taxon>
        <taxon>Pseudomonadota</taxon>
        <taxon>Gammaproteobacteria</taxon>
        <taxon>Pasteurellales</taxon>
        <taxon>Pasteurellaceae</taxon>
        <taxon>Muribacter</taxon>
    </lineage>
</organism>
<dbReference type="Gene3D" id="2.40.50.200">
    <property type="entry name" value="Bacterial OB-fold"/>
    <property type="match status" value="1"/>
</dbReference>
<comment type="caution">
    <text evidence="3">The sequence shown here is derived from an EMBL/GenBank/DDBJ whole genome shotgun (WGS) entry which is preliminary data.</text>
</comment>
<keyword evidence="4" id="KW-1185">Reference proteome</keyword>
<reference evidence="3 4" key="1">
    <citation type="submission" date="2014-12" db="EMBL/GenBank/DDBJ databases">
        <title>Reclassification of Actinobacillus muris as Muribacter muris.</title>
        <authorList>
            <person name="Christensen H."/>
            <person name="Nicklas W."/>
            <person name="Bisgaard M."/>
        </authorList>
    </citation>
    <scope>NUCLEOTIDE SEQUENCE [LARGE SCALE GENOMIC DNA]</scope>
    <source>
        <strain evidence="3 4">Ackerman80-443D</strain>
    </source>
</reference>
<dbReference type="PANTHER" id="PTHR36571">
    <property type="entry name" value="PROTEIN YGIW"/>
    <property type="match status" value="1"/>
</dbReference>
<gene>
    <name evidence="3" type="ORF">RO21_00270</name>
</gene>